<name>A0ABX9QPH3_9BACT</name>
<evidence type="ECO:0000259" key="2">
    <source>
        <dbReference type="PROSITE" id="PS50093"/>
    </source>
</evidence>
<protein>
    <submittedName>
        <fullName evidence="3">PKD domain-containing protein</fullName>
    </submittedName>
</protein>
<dbReference type="Pfam" id="PF00801">
    <property type="entry name" value="PKD"/>
    <property type="match status" value="1"/>
</dbReference>
<dbReference type="EMBL" id="RAWI01000028">
    <property type="protein sequence ID" value="RKI14538.1"/>
    <property type="molecule type" value="Genomic_DNA"/>
</dbReference>
<dbReference type="SUPFAM" id="SSF49299">
    <property type="entry name" value="PKD domain"/>
    <property type="match status" value="1"/>
</dbReference>
<evidence type="ECO:0000313" key="4">
    <source>
        <dbReference type="Proteomes" id="UP000278907"/>
    </source>
</evidence>
<feature type="domain" description="PKD" evidence="2">
    <location>
        <begin position="197"/>
        <end position="226"/>
    </location>
</feature>
<evidence type="ECO:0000313" key="3">
    <source>
        <dbReference type="EMBL" id="RKI14538.1"/>
    </source>
</evidence>
<organism evidence="3 4">
    <name type="scientific">Corallococcus praedator</name>
    <dbReference type="NCBI Taxonomy" id="2316724"/>
    <lineage>
        <taxon>Bacteria</taxon>
        <taxon>Pseudomonadati</taxon>
        <taxon>Myxococcota</taxon>
        <taxon>Myxococcia</taxon>
        <taxon>Myxococcales</taxon>
        <taxon>Cystobacterineae</taxon>
        <taxon>Myxococcaceae</taxon>
        <taxon>Corallococcus</taxon>
    </lineage>
</organism>
<accession>A0ABX9QPH3</accession>
<dbReference type="PROSITE" id="PS50093">
    <property type="entry name" value="PKD"/>
    <property type="match status" value="1"/>
</dbReference>
<reference evidence="3 4" key="1">
    <citation type="submission" date="2018-09" db="EMBL/GenBank/DDBJ databases">
        <authorList>
            <person name="Livingstone P.G."/>
            <person name="Whitworth D.E."/>
        </authorList>
    </citation>
    <scope>NUCLEOTIDE SEQUENCE [LARGE SCALE GENOMIC DNA]</scope>
    <source>
        <strain evidence="3 4">CA031B</strain>
    </source>
</reference>
<feature type="region of interest" description="Disordered" evidence="1">
    <location>
        <begin position="27"/>
        <end position="48"/>
    </location>
</feature>
<keyword evidence="4" id="KW-1185">Reference proteome</keyword>
<dbReference type="CDD" id="cd00146">
    <property type="entry name" value="PKD"/>
    <property type="match status" value="1"/>
</dbReference>
<comment type="caution">
    <text evidence="3">The sequence shown here is derived from an EMBL/GenBank/DDBJ whole genome shotgun (WGS) entry which is preliminary data.</text>
</comment>
<feature type="compositionally biased region" description="Low complexity" evidence="1">
    <location>
        <begin position="380"/>
        <end position="390"/>
    </location>
</feature>
<dbReference type="InterPro" id="IPR000601">
    <property type="entry name" value="PKD_dom"/>
</dbReference>
<dbReference type="Proteomes" id="UP000278907">
    <property type="component" value="Unassembled WGS sequence"/>
</dbReference>
<dbReference type="SMART" id="SM00089">
    <property type="entry name" value="PKD"/>
    <property type="match status" value="1"/>
</dbReference>
<dbReference type="InterPro" id="IPR022409">
    <property type="entry name" value="PKD/Chitinase_dom"/>
</dbReference>
<sequence length="390" mass="41515">MAWVLARHDPTPPTPAPPRIIVTEPARQGEAAARPGLPAQPLSAATEVPPAATGEALSAALNEERVVLASSAVIEGLDADRPWVCAGELLTLSARVGGTPEPGVVPRWVWPGLETGAELHPGARLAWRAPATAGRYFVRFQLCKDLGGRRVGVLAEQIAGIDVRACGTGEGQAHLLRIEVTQRGPTTFDLRAVSPAPIAAYTWDFGDGSSTVTTVPEATHVFAPPAPGGQDVRVHAVRLTTEGGQGATAFVQVRAQPPPEGAPAASLKLERVAARSANDGWRSQLQVDVPEDTHVVWERVERLTVSWDDQVGTRTYAWRELITVKEDLGRGGFRGDVTVPAGDVRSEVKQVLDTLHGRDAMGQEVSLSWASFKAEPPRPSSVSPERPLPK</sequence>
<dbReference type="InterPro" id="IPR013783">
    <property type="entry name" value="Ig-like_fold"/>
</dbReference>
<dbReference type="InterPro" id="IPR035986">
    <property type="entry name" value="PKD_dom_sf"/>
</dbReference>
<feature type="region of interest" description="Disordered" evidence="1">
    <location>
        <begin position="371"/>
        <end position="390"/>
    </location>
</feature>
<dbReference type="Gene3D" id="2.60.40.10">
    <property type="entry name" value="Immunoglobulins"/>
    <property type="match status" value="1"/>
</dbReference>
<gene>
    <name evidence="3" type="ORF">D7Y13_06020</name>
</gene>
<proteinExistence type="predicted"/>
<evidence type="ECO:0000256" key="1">
    <source>
        <dbReference type="SAM" id="MobiDB-lite"/>
    </source>
</evidence>